<comment type="caution">
    <text evidence="2">The sequence shown here is derived from an EMBL/GenBank/DDBJ whole genome shotgun (WGS) entry which is preliminary data.</text>
</comment>
<dbReference type="Proteomes" id="UP000479710">
    <property type="component" value="Unassembled WGS sequence"/>
</dbReference>
<reference evidence="2 3" key="1">
    <citation type="submission" date="2019-11" db="EMBL/GenBank/DDBJ databases">
        <title>Whole genome sequence of Oryza granulata.</title>
        <authorList>
            <person name="Li W."/>
        </authorList>
    </citation>
    <scope>NUCLEOTIDE SEQUENCE [LARGE SCALE GENOMIC DNA]</scope>
    <source>
        <strain evidence="3">cv. Menghai</strain>
        <tissue evidence="2">Leaf</tissue>
    </source>
</reference>
<feature type="region of interest" description="Disordered" evidence="1">
    <location>
        <begin position="47"/>
        <end position="80"/>
    </location>
</feature>
<evidence type="ECO:0000256" key="1">
    <source>
        <dbReference type="SAM" id="MobiDB-lite"/>
    </source>
</evidence>
<name>A0A6G1E931_9ORYZ</name>
<feature type="region of interest" description="Disordered" evidence="1">
    <location>
        <begin position="1"/>
        <end position="33"/>
    </location>
</feature>
<keyword evidence="3" id="KW-1185">Reference proteome</keyword>
<accession>A0A6G1E931</accession>
<evidence type="ECO:0000313" key="3">
    <source>
        <dbReference type="Proteomes" id="UP000479710"/>
    </source>
</evidence>
<dbReference type="EMBL" id="SPHZ02000005">
    <property type="protein sequence ID" value="KAF0920453.1"/>
    <property type="molecule type" value="Genomic_DNA"/>
</dbReference>
<gene>
    <name evidence="2" type="ORF">E2562_035164</name>
</gene>
<feature type="compositionally biased region" description="Gly residues" evidence="1">
    <location>
        <begin position="69"/>
        <end position="80"/>
    </location>
</feature>
<protein>
    <submittedName>
        <fullName evidence="2">Uncharacterized protein</fullName>
    </submittedName>
</protein>
<dbReference type="AlphaFoldDB" id="A0A6G1E931"/>
<evidence type="ECO:0000313" key="2">
    <source>
        <dbReference type="EMBL" id="KAF0920453.1"/>
    </source>
</evidence>
<proteinExistence type="predicted"/>
<sequence>MARLGTGNSGRQCRGGDDDGGTDDATATWGKTTRRWRRPISEVAITTIDRNAAERPRWEEEDVTDGNMGLTGGTGLWRRE</sequence>
<organism evidence="2 3">
    <name type="scientific">Oryza meyeriana var. granulata</name>
    <dbReference type="NCBI Taxonomy" id="110450"/>
    <lineage>
        <taxon>Eukaryota</taxon>
        <taxon>Viridiplantae</taxon>
        <taxon>Streptophyta</taxon>
        <taxon>Embryophyta</taxon>
        <taxon>Tracheophyta</taxon>
        <taxon>Spermatophyta</taxon>
        <taxon>Magnoliopsida</taxon>
        <taxon>Liliopsida</taxon>
        <taxon>Poales</taxon>
        <taxon>Poaceae</taxon>
        <taxon>BOP clade</taxon>
        <taxon>Oryzoideae</taxon>
        <taxon>Oryzeae</taxon>
        <taxon>Oryzinae</taxon>
        <taxon>Oryza</taxon>
        <taxon>Oryza meyeriana</taxon>
    </lineage>
</organism>